<proteinExistence type="predicted"/>
<dbReference type="InterPro" id="IPR036271">
    <property type="entry name" value="Tet_transcr_reg_TetR-rel_C_sf"/>
</dbReference>
<dbReference type="SUPFAM" id="SSF46689">
    <property type="entry name" value="Homeodomain-like"/>
    <property type="match status" value="1"/>
</dbReference>
<accession>A0A4Y3PRE2</accession>
<keyword evidence="1" id="KW-0805">Transcription regulation</keyword>
<dbReference type="InterPro" id="IPR050109">
    <property type="entry name" value="HTH-type_TetR-like_transc_reg"/>
</dbReference>
<comment type="caution">
    <text evidence="6">The sequence shown here is derived from an EMBL/GenBank/DDBJ whole genome shotgun (WGS) entry which is preliminary data.</text>
</comment>
<feature type="domain" description="HTH tetR-type" evidence="5">
    <location>
        <begin position="13"/>
        <end position="73"/>
    </location>
</feature>
<dbReference type="Pfam" id="PF00440">
    <property type="entry name" value="TetR_N"/>
    <property type="match status" value="1"/>
</dbReference>
<dbReference type="GeneID" id="87612094"/>
<evidence type="ECO:0000256" key="3">
    <source>
        <dbReference type="ARBA" id="ARBA00023163"/>
    </source>
</evidence>
<evidence type="ECO:0000313" key="7">
    <source>
        <dbReference type="Proteomes" id="UP000316882"/>
    </source>
</evidence>
<evidence type="ECO:0000256" key="2">
    <source>
        <dbReference type="ARBA" id="ARBA00023125"/>
    </source>
</evidence>
<gene>
    <name evidence="6" type="ORF">BPA01_24910</name>
</gene>
<evidence type="ECO:0000256" key="4">
    <source>
        <dbReference type="PROSITE-ProRule" id="PRU00335"/>
    </source>
</evidence>
<dbReference type="AlphaFoldDB" id="A0A4Y3PRE2"/>
<dbReference type="InterPro" id="IPR001647">
    <property type="entry name" value="HTH_TetR"/>
</dbReference>
<organism evidence="6 7">
    <name type="scientific">Brevibacillus parabrevis</name>
    <dbReference type="NCBI Taxonomy" id="54914"/>
    <lineage>
        <taxon>Bacteria</taxon>
        <taxon>Bacillati</taxon>
        <taxon>Bacillota</taxon>
        <taxon>Bacilli</taxon>
        <taxon>Bacillales</taxon>
        <taxon>Paenibacillaceae</taxon>
        <taxon>Brevibacillus</taxon>
    </lineage>
</organism>
<dbReference type="Proteomes" id="UP000316882">
    <property type="component" value="Unassembled WGS sequence"/>
</dbReference>
<keyword evidence="7" id="KW-1185">Reference proteome</keyword>
<dbReference type="GO" id="GO:0000976">
    <property type="term" value="F:transcription cis-regulatory region binding"/>
    <property type="evidence" value="ECO:0007669"/>
    <property type="project" value="TreeGrafter"/>
</dbReference>
<dbReference type="PANTHER" id="PTHR30055:SF234">
    <property type="entry name" value="HTH-TYPE TRANSCRIPTIONAL REGULATOR BETI"/>
    <property type="match status" value="1"/>
</dbReference>
<sequence length="212" mass="24039">MAETISLREKKKAKTKLALLEAALALINEGTFRSVLVDDICAQAEVSKVTFFKFFPQKEELLIYFMSIWQVRCYKELADNGKRGFAAVRHAFSMVAEYAEKQPGIMLSLISFLAEQKMHPCVPALSEAELSLLFPDVEAAQRAEIGGKNMHQIFEQCVQEAREDGQLVAHVSNEEAVVLLFSMFYGAYLSAHLFHSDDFMAYYELHLKTLTR</sequence>
<evidence type="ECO:0000256" key="1">
    <source>
        <dbReference type="ARBA" id="ARBA00023015"/>
    </source>
</evidence>
<dbReference type="EMBL" id="BJMH01000010">
    <property type="protein sequence ID" value="GEB32911.1"/>
    <property type="molecule type" value="Genomic_DNA"/>
</dbReference>
<dbReference type="PANTHER" id="PTHR30055">
    <property type="entry name" value="HTH-TYPE TRANSCRIPTIONAL REGULATOR RUTR"/>
    <property type="match status" value="1"/>
</dbReference>
<dbReference type="InterPro" id="IPR009057">
    <property type="entry name" value="Homeodomain-like_sf"/>
</dbReference>
<dbReference type="GO" id="GO:0003700">
    <property type="term" value="F:DNA-binding transcription factor activity"/>
    <property type="evidence" value="ECO:0007669"/>
    <property type="project" value="TreeGrafter"/>
</dbReference>
<dbReference type="STRING" id="54914.AV540_11090"/>
<name>A0A4Y3PRE2_BREPA</name>
<feature type="DNA-binding region" description="H-T-H motif" evidence="4">
    <location>
        <begin position="36"/>
        <end position="55"/>
    </location>
</feature>
<reference evidence="6 7" key="1">
    <citation type="submission" date="2019-06" db="EMBL/GenBank/DDBJ databases">
        <title>Whole genome shotgun sequence of Brevibacillus parabrevis NBRC 12334.</title>
        <authorList>
            <person name="Hosoyama A."/>
            <person name="Uohara A."/>
            <person name="Ohji S."/>
            <person name="Ichikawa N."/>
        </authorList>
    </citation>
    <scope>NUCLEOTIDE SEQUENCE [LARGE SCALE GENOMIC DNA]</scope>
    <source>
        <strain evidence="6 7">NBRC 12334</strain>
    </source>
</reference>
<evidence type="ECO:0000259" key="5">
    <source>
        <dbReference type="PROSITE" id="PS50977"/>
    </source>
</evidence>
<keyword evidence="2 4" id="KW-0238">DNA-binding</keyword>
<protein>
    <recommendedName>
        <fullName evidence="5">HTH tetR-type domain-containing protein</fullName>
    </recommendedName>
</protein>
<dbReference type="SUPFAM" id="SSF48498">
    <property type="entry name" value="Tetracyclin repressor-like, C-terminal domain"/>
    <property type="match status" value="1"/>
</dbReference>
<dbReference type="RefSeq" id="WP_122963982.1">
    <property type="nucleotide sequence ID" value="NZ_BJMH01000010.1"/>
</dbReference>
<keyword evidence="3" id="KW-0804">Transcription</keyword>
<evidence type="ECO:0000313" key="6">
    <source>
        <dbReference type="EMBL" id="GEB32911.1"/>
    </source>
</evidence>
<dbReference type="Gene3D" id="1.10.357.10">
    <property type="entry name" value="Tetracycline Repressor, domain 2"/>
    <property type="match status" value="1"/>
</dbReference>
<dbReference type="PROSITE" id="PS50977">
    <property type="entry name" value="HTH_TETR_2"/>
    <property type="match status" value="1"/>
</dbReference>